<dbReference type="Proteomes" id="UP000016931">
    <property type="component" value="Unassembled WGS sequence"/>
</dbReference>
<dbReference type="EMBL" id="KB456263">
    <property type="protein sequence ID" value="EMF13161.1"/>
    <property type="molecule type" value="Genomic_DNA"/>
</dbReference>
<dbReference type="HOGENOM" id="CLU_2580480_0_0_1"/>
<feature type="region of interest" description="Disordered" evidence="1">
    <location>
        <begin position="22"/>
        <end position="44"/>
    </location>
</feature>
<evidence type="ECO:0000313" key="3">
    <source>
        <dbReference type="Proteomes" id="UP000016931"/>
    </source>
</evidence>
<evidence type="ECO:0000256" key="1">
    <source>
        <dbReference type="SAM" id="MobiDB-lite"/>
    </source>
</evidence>
<organism evidence="2 3">
    <name type="scientific">Sphaerulina musiva (strain SO2202)</name>
    <name type="common">Poplar stem canker fungus</name>
    <name type="synonym">Septoria musiva</name>
    <dbReference type="NCBI Taxonomy" id="692275"/>
    <lineage>
        <taxon>Eukaryota</taxon>
        <taxon>Fungi</taxon>
        <taxon>Dikarya</taxon>
        <taxon>Ascomycota</taxon>
        <taxon>Pezizomycotina</taxon>
        <taxon>Dothideomycetes</taxon>
        <taxon>Dothideomycetidae</taxon>
        <taxon>Mycosphaerellales</taxon>
        <taxon>Mycosphaerellaceae</taxon>
        <taxon>Sphaerulina</taxon>
    </lineage>
</organism>
<evidence type="ECO:0000313" key="2">
    <source>
        <dbReference type="EMBL" id="EMF13161.1"/>
    </source>
</evidence>
<sequence>MWRTSPSPQKCEDVTNVSTCSQRSPEKATGATCPSHTPSSKTQGYSENCYFLGGGLRCECARPQCASMPSLSLLLSLLHTH</sequence>
<keyword evidence="3" id="KW-1185">Reference proteome</keyword>
<proteinExistence type="predicted"/>
<accession>M3BYL8</accession>
<feature type="compositionally biased region" description="Polar residues" evidence="1">
    <location>
        <begin position="32"/>
        <end position="44"/>
    </location>
</feature>
<dbReference type="AlphaFoldDB" id="M3BYL8"/>
<dbReference type="RefSeq" id="XP_016761282.1">
    <property type="nucleotide sequence ID" value="XM_016904985.1"/>
</dbReference>
<gene>
    <name evidence="2" type="ORF">SEPMUDRAFT_148542</name>
</gene>
<name>M3BYL8_SPHMS</name>
<feature type="non-terminal residue" evidence="2">
    <location>
        <position position="81"/>
    </location>
</feature>
<reference evidence="2 3" key="1">
    <citation type="journal article" date="2012" name="PLoS Pathog.">
        <title>Diverse lifestyles and strategies of plant pathogenesis encoded in the genomes of eighteen Dothideomycetes fungi.</title>
        <authorList>
            <person name="Ohm R.A."/>
            <person name="Feau N."/>
            <person name="Henrissat B."/>
            <person name="Schoch C.L."/>
            <person name="Horwitz B.A."/>
            <person name="Barry K.W."/>
            <person name="Condon B.J."/>
            <person name="Copeland A.C."/>
            <person name="Dhillon B."/>
            <person name="Glaser F."/>
            <person name="Hesse C.N."/>
            <person name="Kosti I."/>
            <person name="LaButti K."/>
            <person name="Lindquist E.A."/>
            <person name="Lucas S."/>
            <person name="Salamov A.A."/>
            <person name="Bradshaw R.E."/>
            <person name="Ciuffetti L."/>
            <person name="Hamelin R.C."/>
            <person name="Kema G.H.J."/>
            <person name="Lawrence C."/>
            <person name="Scott J.A."/>
            <person name="Spatafora J.W."/>
            <person name="Turgeon B.G."/>
            <person name="de Wit P.J.G.M."/>
            <person name="Zhong S."/>
            <person name="Goodwin S.B."/>
            <person name="Grigoriev I.V."/>
        </authorList>
    </citation>
    <scope>NUCLEOTIDE SEQUENCE [LARGE SCALE GENOMIC DNA]</scope>
    <source>
        <strain evidence="2 3">SO2202</strain>
    </source>
</reference>
<protein>
    <submittedName>
        <fullName evidence="2">Uncharacterized protein</fullName>
    </submittedName>
</protein>
<dbReference type="GeneID" id="27902122"/>